<dbReference type="EMBL" id="AWWV01015367">
    <property type="protein sequence ID" value="OMO52943.1"/>
    <property type="molecule type" value="Genomic_DNA"/>
</dbReference>
<keyword evidence="2" id="KW-1185">Reference proteome</keyword>
<dbReference type="AlphaFoldDB" id="A0A1R3G4E2"/>
<dbReference type="Gramene" id="OMO52943">
    <property type="protein sequence ID" value="OMO52943"/>
    <property type="gene ID" value="CCACVL1_28973"/>
</dbReference>
<proteinExistence type="predicted"/>
<accession>A0A1R3G4E2</accession>
<name>A0A1R3G4E2_COCAP</name>
<organism evidence="1 2">
    <name type="scientific">Corchorus capsularis</name>
    <name type="common">Jute</name>
    <dbReference type="NCBI Taxonomy" id="210143"/>
    <lineage>
        <taxon>Eukaryota</taxon>
        <taxon>Viridiplantae</taxon>
        <taxon>Streptophyta</taxon>
        <taxon>Embryophyta</taxon>
        <taxon>Tracheophyta</taxon>
        <taxon>Spermatophyta</taxon>
        <taxon>Magnoliopsida</taxon>
        <taxon>eudicotyledons</taxon>
        <taxon>Gunneridae</taxon>
        <taxon>Pentapetalae</taxon>
        <taxon>rosids</taxon>
        <taxon>malvids</taxon>
        <taxon>Malvales</taxon>
        <taxon>Malvaceae</taxon>
        <taxon>Grewioideae</taxon>
        <taxon>Apeibeae</taxon>
        <taxon>Corchorus</taxon>
    </lineage>
</organism>
<reference evidence="1 2" key="1">
    <citation type="submission" date="2013-09" db="EMBL/GenBank/DDBJ databases">
        <title>Corchorus capsularis genome sequencing.</title>
        <authorList>
            <person name="Alam M."/>
            <person name="Haque M.S."/>
            <person name="Islam M.S."/>
            <person name="Emdad E.M."/>
            <person name="Islam M.M."/>
            <person name="Ahmed B."/>
            <person name="Halim A."/>
            <person name="Hossen Q.M.M."/>
            <person name="Hossain M.Z."/>
            <person name="Ahmed R."/>
            <person name="Khan M.M."/>
            <person name="Islam R."/>
            <person name="Rashid M.M."/>
            <person name="Khan S.A."/>
            <person name="Rahman M.S."/>
            <person name="Alam M."/>
        </authorList>
    </citation>
    <scope>NUCLEOTIDE SEQUENCE [LARGE SCALE GENOMIC DNA]</scope>
    <source>
        <strain evidence="2">cv. CVL-1</strain>
        <tissue evidence="1">Whole seedling</tissue>
    </source>
</reference>
<comment type="caution">
    <text evidence="1">The sequence shown here is derived from an EMBL/GenBank/DDBJ whole genome shotgun (WGS) entry which is preliminary data.</text>
</comment>
<dbReference type="Proteomes" id="UP000188268">
    <property type="component" value="Unassembled WGS sequence"/>
</dbReference>
<gene>
    <name evidence="1" type="ORF">CCACVL1_28973</name>
</gene>
<evidence type="ECO:0000313" key="2">
    <source>
        <dbReference type="Proteomes" id="UP000188268"/>
    </source>
</evidence>
<sequence>MGVSIGLGRSIRVGSTLRPRKSSDYFWDRRLTRGDFEPTRSIPQILGRPLDSSGKACCPFDLAFAKFVGNYKCGRSSMFEGVGIFISWEIIQLLVSGVPISDQSTRNIWEVRRAIGLSGWYRSKPNDHESQLRFFVFQMLDQNPMKGQT</sequence>
<protein>
    <submittedName>
        <fullName evidence="1">Uncharacterized protein</fullName>
    </submittedName>
</protein>
<evidence type="ECO:0000313" key="1">
    <source>
        <dbReference type="EMBL" id="OMO52943.1"/>
    </source>
</evidence>